<dbReference type="EC" id="2.7.7.65" evidence="3"/>
<dbReference type="InterPro" id="IPR000160">
    <property type="entry name" value="GGDEF_dom"/>
</dbReference>
<dbReference type="InterPro" id="IPR043128">
    <property type="entry name" value="Rev_trsase/Diguanyl_cyclase"/>
</dbReference>
<protein>
    <submittedName>
        <fullName evidence="3">Diguanylate cyclase DosC</fullName>
        <ecNumber evidence="3">2.7.7.65</ecNumber>
    </submittedName>
</protein>
<dbReference type="Pfam" id="PF00990">
    <property type="entry name" value="GGDEF"/>
    <property type="match status" value="1"/>
</dbReference>
<evidence type="ECO:0000313" key="4">
    <source>
        <dbReference type="Proteomes" id="UP000032360"/>
    </source>
</evidence>
<feature type="transmembrane region" description="Helical" evidence="1">
    <location>
        <begin position="166"/>
        <end position="186"/>
    </location>
</feature>
<keyword evidence="3" id="KW-0548">Nucleotidyltransferase</keyword>
<name>A0A0D8HJF5_9ACTN</name>
<keyword evidence="4" id="KW-1185">Reference proteome</keyword>
<dbReference type="SUPFAM" id="SSF55073">
    <property type="entry name" value="Nucleotide cyclase"/>
    <property type="match status" value="1"/>
</dbReference>
<dbReference type="EMBL" id="JXYS01000025">
    <property type="protein sequence ID" value="KJF18105.1"/>
    <property type="molecule type" value="Genomic_DNA"/>
</dbReference>
<keyword evidence="1" id="KW-1133">Transmembrane helix</keyword>
<dbReference type="SMART" id="SM00267">
    <property type="entry name" value="GGDEF"/>
    <property type="match status" value="1"/>
</dbReference>
<accession>A0A0D8HJF5</accession>
<dbReference type="InterPro" id="IPR029787">
    <property type="entry name" value="Nucleotide_cyclase"/>
</dbReference>
<feature type="transmembrane region" description="Helical" evidence="1">
    <location>
        <begin position="118"/>
        <end position="136"/>
    </location>
</feature>
<dbReference type="AlphaFoldDB" id="A0A0D8HJF5"/>
<keyword evidence="1" id="KW-0472">Membrane</keyword>
<dbReference type="InterPro" id="IPR050469">
    <property type="entry name" value="Diguanylate_Cyclase"/>
</dbReference>
<dbReference type="Gene3D" id="3.30.70.270">
    <property type="match status" value="1"/>
</dbReference>
<comment type="caution">
    <text evidence="3">The sequence shown here is derived from an EMBL/GenBank/DDBJ whole genome shotgun (WGS) entry which is preliminary data.</text>
</comment>
<feature type="transmembrane region" description="Helical" evidence="1">
    <location>
        <begin position="40"/>
        <end position="58"/>
    </location>
</feature>
<sequence>MPALTRPSSISKVAQDTQLYHWLTDAPRALPLTTGSRGKWLGLFVIIASIMGLSVSLITDPSPQTQIIDILDVVSLLLGVGIYIIAEKIPRVGINVIVLGCTTTITIEVSIGYSARPANLAIVFYVWVALYVFSFLSTAESLGHVGYIIVAYTVALILGARPHEPLADWILIISTVVIASISSGYLNYTIRQLAITDSMTSVSNRKGWDLVAPREINRARRNGGFVVVAMIDMDGFKEINDTHGHPMGDQILIDTAKAIRQSVRPFDVVARWGGDEFAFMGLVSNRDEAKAFIERVVTNVQKVSPLSCGAVVATPDHDIDNLISAADDALYRSKGNSNKRFHMVDI</sequence>
<evidence type="ECO:0000256" key="1">
    <source>
        <dbReference type="SAM" id="Phobius"/>
    </source>
</evidence>
<keyword evidence="1" id="KW-0812">Transmembrane</keyword>
<dbReference type="CDD" id="cd01949">
    <property type="entry name" value="GGDEF"/>
    <property type="match status" value="1"/>
</dbReference>
<dbReference type="OrthoDB" id="23692at2"/>
<feature type="domain" description="GGDEF" evidence="2">
    <location>
        <begin position="224"/>
        <end position="346"/>
    </location>
</feature>
<organism evidence="3 4">
    <name type="scientific">Acidithrix ferrooxidans</name>
    <dbReference type="NCBI Taxonomy" id="1280514"/>
    <lineage>
        <taxon>Bacteria</taxon>
        <taxon>Bacillati</taxon>
        <taxon>Actinomycetota</taxon>
        <taxon>Acidimicrobiia</taxon>
        <taxon>Acidimicrobiales</taxon>
        <taxon>Acidimicrobiaceae</taxon>
        <taxon>Acidithrix</taxon>
    </lineage>
</organism>
<dbReference type="PANTHER" id="PTHR45138">
    <property type="entry name" value="REGULATORY COMPONENTS OF SENSORY TRANSDUCTION SYSTEM"/>
    <property type="match status" value="1"/>
</dbReference>
<evidence type="ECO:0000313" key="3">
    <source>
        <dbReference type="EMBL" id="KJF18105.1"/>
    </source>
</evidence>
<dbReference type="PROSITE" id="PS50887">
    <property type="entry name" value="GGDEF"/>
    <property type="match status" value="1"/>
</dbReference>
<dbReference type="GO" id="GO:0052621">
    <property type="term" value="F:diguanylate cyclase activity"/>
    <property type="evidence" value="ECO:0007669"/>
    <property type="project" value="UniProtKB-EC"/>
</dbReference>
<dbReference type="NCBIfam" id="TIGR00254">
    <property type="entry name" value="GGDEF"/>
    <property type="match status" value="1"/>
</dbReference>
<dbReference type="RefSeq" id="WP_052604762.1">
    <property type="nucleotide sequence ID" value="NZ_JXYS01000025.1"/>
</dbReference>
<feature type="transmembrane region" description="Helical" evidence="1">
    <location>
        <begin position="142"/>
        <end position="159"/>
    </location>
</feature>
<dbReference type="Proteomes" id="UP000032360">
    <property type="component" value="Unassembled WGS sequence"/>
</dbReference>
<feature type="transmembrane region" description="Helical" evidence="1">
    <location>
        <begin position="70"/>
        <end position="86"/>
    </location>
</feature>
<proteinExistence type="predicted"/>
<feature type="transmembrane region" description="Helical" evidence="1">
    <location>
        <begin position="92"/>
        <end position="111"/>
    </location>
</feature>
<dbReference type="STRING" id="1280514.AXFE_10060"/>
<dbReference type="PANTHER" id="PTHR45138:SF9">
    <property type="entry name" value="DIGUANYLATE CYCLASE DGCM-RELATED"/>
    <property type="match status" value="1"/>
</dbReference>
<gene>
    <name evidence="3" type="primary">dosC</name>
    <name evidence="3" type="ORF">AXFE_10060</name>
</gene>
<reference evidence="3 4" key="1">
    <citation type="submission" date="2015-01" db="EMBL/GenBank/DDBJ databases">
        <title>Draft genome of the acidophilic iron oxidizer Acidithrix ferrooxidans strain Py-F3.</title>
        <authorList>
            <person name="Poehlein A."/>
            <person name="Eisen S."/>
            <person name="Schloemann M."/>
            <person name="Johnson B.D."/>
            <person name="Daniel R."/>
            <person name="Muehling M."/>
        </authorList>
    </citation>
    <scope>NUCLEOTIDE SEQUENCE [LARGE SCALE GENOMIC DNA]</scope>
    <source>
        <strain evidence="3 4">Py-F3</strain>
    </source>
</reference>
<evidence type="ECO:0000259" key="2">
    <source>
        <dbReference type="PROSITE" id="PS50887"/>
    </source>
</evidence>
<keyword evidence="3" id="KW-0808">Transferase</keyword>